<evidence type="ECO:0000313" key="2">
    <source>
        <dbReference type="EMBL" id="CCI51548.1"/>
    </source>
</evidence>
<reference evidence="2 3" key="1">
    <citation type="journal article" date="2013" name="ISME J.">
        <title>A metabolic model for members of the genus Tetrasphaera involved in enhanced biological phosphorus removal.</title>
        <authorList>
            <person name="Kristiansen R."/>
            <person name="Nguyen H.T.T."/>
            <person name="Saunders A.M."/>
            <person name="Nielsen J.L."/>
            <person name="Wimmer R."/>
            <person name="Le V.Q."/>
            <person name="McIlroy S.J."/>
            <person name="Petrovski S."/>
            <person name="Seviour R.J."/>
            <person name="Calteau A."/>
            <person name="Nielsen K.L."/>
            <person name="Nielsen P.H."/>
        </authorList>
    </citation>
    <scope>NUCLEOTIDE SEQUENCE [LARGE SCALE GENOMIC DNA]</scope>
    <source>
        <strain evidence="2 3">Ben 74</strain>
    </source>
</reference>
<sequence length="122" mass="13066">MNRGGVPRGPWINDYNCQLRVTIGRLLTGEHVDFWWSLDDAEASAKAGEALRGVGFAWLDRFASAQDILDEFDRVGSIGIGASPAGALDIADLCRGRGDSGSPRAHGMDDPGWPPGRAQDSQ</sequence>
<dbReference type="AlphaFoldDB" id="A0A077MA00"/>
<feature type="region of interest" description="Disordered" evidence="1">
    <location>
        <begin position="96"/>
        <end position="122"/>
    </location>
</feature>
<gene>
    <name evidence="2" type="ORF">BN13_1080021</name>
</gene>
<name>A0A077MA00_9MICO</name>
<accession>A0A077MA00</accession>
<comment type="caution">
    <text evidence="2">The sequence shown here is derived from an EMBL/GenBank/DDBJ whole genome shotgun (WGS) entry which is preliminary data.</text>
</comment>
<proteinExistence type="predicted"/>
<dbReference type="STRING" id="1193518.BN13_1080021"/>
<dbReference type="EMBL" id="CAJC01000011">
    <property type="protein sequence ID" value="CCI51548.1"/>
    <property type="molecule type" value="Genomic_DNA"/>
</dbReference>
<evidence type="ECO:0000256" key="1">
    <source>
        <dbReference type="SAM" id="MobiDB-lite"/>
    </source>
</evidence>
<evidence type="ECO:0000313" key="3">
    <source>
        <dbReference type="Proteomes" id="UP000035720"/>
    </source>
</evidence>
<keyword evidence="3" id="KW-1185">Reference proteome</keyword>
<protein>
    <submittedName>
        <fullName evidence="2">Uncharacterized protein</fullName>
    </submittedName>
</protein>
<dbReference type="OrthoDB" id="5185005at2"/>
<organism evidence="2 3">
    <name type="scientific">Nostocoides jenkinsii Ben 74</name>
    <dbReference type="NCBI Taxonomy" id="1193518"/>
    <lineage>
        <taxon>Bacteria</taxon>
        <taxon>Bacillati</taxon>
        <taxon>Actinomycetota</taxon>
        <taxon>Actinomycetes</taxon>
        <taxon>Micrococcales</taxon>
        <taxon>Intrasporangiaceae</taxon>
        <taxon>Nostocoides</taxon>
    </lineage>
</organism>
<dbReference type="RefSeq" id="WP_048547987.1">
    <property type="nucleotide sequence ID" value="NZ_HF571038.1"/>
</dbReference>
<dbReference type="Proteomes" id="UP000035720">
    <property type="component" value="Unassembled WGS sequence"/>
</dbReference>